<dbReference type="Proteomes" id="UP000218366">
    <property type="component" value="Unassembled WGS sequence"/>
</dbReference>
<dbReference type="OrthoDB" id="7629232at2"/>
<protein>
    <submittedName>
        <fullName evidence="3">Uncharacterized protein</fullName>
    </submittedName>
</protein>
<dbReference type="PROSITE" id="PS51257">
    <property type="entry name" value="PROKAR_LIPOPROTEIN"/>
    <property type="match status" value="1"/>
</dbReference>
<comment type="caution">
    <text evidence="3">The sequence shown here is derived from an EMBL/GenBank/DDBJ whole genome shotgun (WGS) entry which is preliminary data.</text>
</comment>
<accession>A0A2A4B4A6</accession>
<keyword evidence="2" id="KW-0732">Signal</keyword>
<sequence length="171" mass="17672">MSRTALLAVLPLLAISGCVAPSRPLPSPPPAPRPTPAPVPVPAPPPPPPASSDWRDWPLTPGNWRYAAVPGGSVARFGAGVATLSCDRTSASVTLTFQGSGTRAVVRTSSTARTLALTPGTGGVSVRLPARDGLLDAMGFSRGRFVVEGVSPRPLVIPAWPEILRVAEDCR</sequence>
<feature type="signal peptide" evidence="2">
    <location>
        <begin position="1"/>
        <end position="20"/>
    </location>
</feature>
<name>A0A2A4B4A6_9SPHN</name>
<evidence type="ECO:0000313" key="3">
    <source>
        <dbReference type="EMBL" id="PCD02619.1"/>
    </source>
</evidence>
<evidence type="ECO:0000256" key="1">
    <source>
        <dbReference type="SAM" id="MobiDB-lite"/>
    </source>
</evidence>
<gene>
    <name evidence="3" type="ORF">COC42_14580</name>
</gene>
<dbReference type="RefSeq" id="WP_096343996.1">
    <property type="nucleotide sequence ID" value="NZ_NWMW01000002.1"/>
</dbReference>
<feature type="compositionally biased region" description="Pro residues" evidence="1">
    <location>
        <begin position="23"/>
        <end position="50"/>
    </location>
</feature>
<feature type="region of interest" description="Disordered" evidence="1">
    <location>
        <begin position="21"/>
        <end position="56"/>
    </location>
</feature>
<proteinExistence type="predicted"/>
<dbReference type="AlphaFoldDB" id="A0A2A4B4A6"/>
<feature type="chain" id="PRO_5012155594" evidence="2">
    <location>
        <begin position="21"/>
        <end position="171"/>
    </location>
</feature>
<evidence type="ECO:0000313" key="4">
    <source>
        <dbReference type="Proteomes" id="UP000218366"/>
    </source>
</evidence>
<organism evidence="3 4">
    <name type="scientific">Sphingomonas spermidinifaciens</name>
    <dbReference type="NCBI Taxonomy" id="1141889"/>
    <lineage>
        <taxon>Bacteria</taxon>
        <taxon>Pseudomonadati</taxon>
        <taxon>Pseudomonadota</taxon>
        <taxon>Alphaproteobacteria</taxon>
        <taxon>Sphingomonadales</taxon>
        <taxon>Sphingomonadaceae</taxon>
        <taxon>Sphingomonas</taxon>
    </lineage>
</organism>
<evidence type="ECO:0000256" key="2">
    <source>
        <dbReference type="SAM" id="SignalP"/>
    </source>
</evidence>
<keyword evidence="4" id="KW-1185">Reference proteome</keyword>
<dbReference type="EMBL" id="NWMW01000002">
    <property type="protein sequence ID" value="PCD02619.1"/>
    <property type="molecule type" value="Genomic_DNA"/>
</dbReference>
<reference evidence="3 4" key="1">
    <citation type="submission" date="2017-09" db="EMBL/GenBank/DDBJ databases">
        <title>Sphingomonas spermidinifaciens 9NM-10, whole genome shotgun sequence.</title>
        <authorList>
            <person name="Feng G."/>
            <person name="Zhu H."/>
        </authorList>
    </citation>
    <scope>NUCLEOTIDE SEQUENCE [LARGE SCALE GENOMIC DNA]</scope>
    <source>
        <strain evidence="3 4">9NM-10</strain>
    </source>
</reference>